<reference evidence="2" key="1">
    <citation type="submission" date="2024-04" db="EMBL/GenBank/DDBJ databases">
        <authorList>
            <consortium name="Molecular Ecology Group"/>
        </authorList>
    </citation>
    <scope>NUCLEOTIDE SEQUENCE</scope>
</reference>
<protein>
    <submittedName>
        <fullName evidence="2">Uncharacterized protein</fullName>
    </submittedName>
</protein>
<keyword evidence="3" id="KW-1185">Reference proteome</keyword>
<dbReference type="AlphaFoldDB" id="A0AAV2P1B4"/>
<organism evidence="2 3">
    <name type="scientific">Lasius platythorax</name>
    <dbReference type="NCBI Taxonomy" id="488582"/>
    <lineage>
        <taxon>Eukaryota</taxon>
        <taxon>Metazoa</taxon>
        <taxon>Ecdysozoa</taxon>
        <taxon>Arthropoda</taxon>
        <taxon>Hexapoda</taxon>
        <taxon>Insecta</taxon>
        <taxon>Pterygota</taxon>
        <taxon>Neoptera</taxon>
        <taxon>Endopterygota</taxon>
        <taxon>Hymenoptera</taxon>
        <taxon>Apocrita</taxon>
        <taxon>Aculeata</taxon>
        <taxon>Formicoidea</taxon>
        <taxon>Formicidae</taxon>
        <taxon>Formicinae</taxon>
        <taxon>Lasius</taxon>
        <taxon>Lasius</taxon>
    </lineage>
</organism>
<sequence length="117" mass="13122">MRIFFLTRSTVPLGVSSSRNRDAKDSDGYDGTRGYRRHGRRLRRGYVPSATLYVAHEYDFTNEISCGDTCIDISSRENINELGLLGFITLSRGDKRFSNLNDSLVCPFDATDLATGM</sequence>
<accession>A0AAV2P1B4</accession>
<name>A0AAV2P1B4_9HYME</name>
<evidence type="ECO:0000256" key="1">
    <source>
        <dbReference type="SAM" id="MobiDB-lite"/>
    </source>
</evidence>
<feature type="region of interest" description="Disordered" evidence="1">
    <location>
        <begin position="16"/>
        <end position="35"/>
    </location>
</feature>
<proteinExistence type="predicted"/>
<evidence type="ECO:0000313" key="2">
    <source>
        <dbReference type="EMBL" id="CAL1685438.1"/>
    </source>
</evidence>
<gene>
    <name evidence="2" type="ORF">LPLAT_LOCUS10929</name>
</gene>
<dbReference type="Proteomes" id="UP001497644">
    <property type="component" value="Chromosome 6"/>
</dbReference>
<dbReference type="EMBL" id="OZ034829">
    <property type="protein sequence ID" value="CAL1685438.1"/>
    <property type="molecule type" value="Genomic_DNA"/>
</dbReference>
<evidence type="ECO:0000313" key="3">
    <source>
        <dbReference type="Proteomes" id="UP001497644"/>
    </source>
</evidence>